<feature type="transmembrane region" description="Helical" evidence="8">
    <location>
        <begin position="399"/>
        <end position="418"/>
    </location>
</feature>
<feature type="transmembrane region" description="Helical" evidence="8">
    <location>
        <begin position="553"/>
        <end position="572"/>
    </location>
</feature>
<evidence type="ECO:0000256" key="7">
    <source>
        <dbReference type="SAM" id="MobiDB-lite"/>
    </source>
</evidence>
<dbReference type="InterPro" id="IPR011701">
    <property type="entry name" value="MFS"/>
</dbReference>
<feature type="transmembrane region" description="Helical" evidence="8">
    <location>
        <begin position="164"/>
        <end position="184"/>
    </location>
</feature>
<evidence type="ECO:0000256" key="3">
    <source>
        <dbReference type="ARBA" id="ARBA00022448"/>
    </source>
</evidence>
<feature type="transmembrane region" description="Helical" evidence="8">
    <location>
        <begin position="253"/>
        <end position="277"/>
    </location>
</feature>
<evidence type="ECO:0000256" key="8">
    <source>
        <dbReference type="SAM" id="Phobius"/>
    </source>
</evidence>
<feature type="transmembrane region" description="Helical" evidence="8">
    <location>
        <begin position="289"/>
        <end position="308"/>
    </location>
</feature>
<gene>
    <name evidence="10" type="ORF">RclHR1_02620004</name>
</gene>
<feature type="compositionally biased region" description="Basic and acidic residues" evidence="7">
    <location>
        <begin position="43"/>
        <end position="64"/>
    </location>
</feature>
<dbReference type="EMBL" id="BEXD01001802">
    <property type="protein sequence ID" value="GBB95813.1"/>
    <property type="molecule type" value="Genomic_DNA"/>
</dbReference>
<feature type="transmembrane region" description="Helical" evidence="8">
    <location>
        <begin position="190"/>
        <end position="211"/>
    </location>
</feature>
<dbReference type="AlphaFoldDB" id="A0A2Z6R069"/>
<protein>
    <recommendedName>
        <fullName evidence="9">Major facilitator superfamily (MFS) profile domain-containing protein</fullName>
    </recommendedName>
</protein>
<feature type="transmembrane region" description="Helical" evidence="8">
    <location>
        <begin position="359"/>
        <end position="379"/>
    </location>
</feature>
<keyword evidence="11" id="KW-1185">Reference proteome</keyword>
<sequence>MSQEVNNRDMTEGVSSTSAVIEIPETNTKPISTSETENPLPNNDKKDEKSKENPSLEDINNRDVEMANTRNEKSYQGELITNSHSDHSRVPLSKVKLILVFTGLMFGIFLAALDQTIVATTLHAIAVEFSALDQIAWIGTTYMLTATAFQPTYGKLADIFGRKITFLIAIFLFEIGSLICGLSPNMICLIIARAIAGLGGGGIIGLVYIIISDIVSLQDRGKYQGMIGGVFGISSIVGPLLGGAFTDSITWRWAFYINLPFGAITIICVILFLHLSHISGSFLEKFKRIDFLGTFVLVVSTIALLLPLNWGGNKYKWNSPIIIVLLCIGGLGFIVFAFVEKYVAVEPISPGRLYKNRMVTACFAVNFFHAMSFFGMVYFVPLFFQIVKGATATKAGLELLPLILAVVFTIIFTGQLVSRTTIITYKMYCILGGILMVIGSGLTSTFSETSTRGELVGYLLITGVGMGCIMQITILASQHVVAREDIASVTSLLTFFRTIGAVFGVAILGTVFNNELSNHLPGFSQGGFEGGLENIPDSIKPRIIHAFILSFRYSFRAVIVTSALTLISALLMKNTKPAGKRMSNNSSEEELKQ</sequence>
<feature type="transmembrane region" description="Helical" evidence="8">
    <location>
        <begin position="223"/>
        <end position="241"/>
    </location>
</feature>
<feature type="transmembrane region" description="Helical" evidence="8">
    <location>
        <begin position="134"/>
        <end position="152"/>
    </location>
</feature>
<dbReference type="GO" id="GO:0012505">
    <property type="term" value="C:endomembrane system"/>
    <property type="evidence" value="ECO:0007669"/>
    <property type="project" value="UniProtKB-SubCell"/>
</dbReference>
<keyword evidence="4 8" id="KW-0812">Transmembrane</keyword>
<keyword evidence="6 8" id="KW-0472">Membrane</keyword>
<feature type="region of interest" description="Disordered" evidence="7">
    <location>
        <begin position="1"/>
        <end position="64"/>
    </location>
</feature>
<keyword evidence="5 8" id="KW-1133">Transmembrane helix</keyword>
<evidence type="ECO:0000259" key="9">
    <source>
        <dbReference type="PROSITE" id="PS50850"/>
    </source>
</evidence>
<accession>A0A2Z6R069</accession>
<feature type="transmembrane region" description="Helical" evidence="8">
    <location>
        <begin position="320"/>
        <end position="339"/>
    </location>
</feature>
<evidence type="ECO:0000256" key="6">
    <source>
        <dbReference type="ARBA" id="ARBA00023136"/>
    </source>
</evidence>
<comment type="subcellular location">
    <subcellularLocation>
        <location evidence="1">Endomembrane system</location>
        <topology evidence="1">Multi-pass membrane protein</topology>
    </subcellularLocation>
</comment>
<comment type="similarity">
    <text evidence="2">Belongs to the major facilitator superfamily.</text>
</comment>
<organism evidence="10 11">
    <name type="scientific">Rhizophagus clarus</name>
    <dbReference type="NCBI Taxonomy" id="94130"/>
    <lineage>
        <taxon>Eukaryota</taxon>
        <taxon>Fungi</taxon>
        <taxon>Fungi incertae sedis</taxon>
        <taxon>Mucoromycota</taxon>
        <taxon>Glomeromycotina</taxon>
        <taxon>Glomeromycetes</taxon>
        <taxon>Glomerales</taxon>
        <taxon>Glomeraceae</taxon>
        <taxon>Rhizophagus</taxon>
    </lineage>
</organism>
<evidence type="ECO:0000256" key="1">
    <source>
        <dbReference type="ARBA" id="ARBA00004127"/>
    </source>
</evidence>
<feature type="transmembrane region" description="Helical" evidence="8">
    <location>
        <begin position="489"/>
        <end position="512"/>
    </location>
</feature>
<evidence type="ECO:0000313" key="10">
    <source>
        <dbReference type="EMBL" id="GBB95813.1"/>
    </source>
</evidence>
<evidence type="ECO:0000256" key="4">
    <source>
        <dbReference type="ARBA" id="ARBA00022692"/>
    </source>
</evidence>
<dbReference type="InterPro" id="IPR036259">
    <property type="entry name" value="MFS_trans_sf"/>
</dbReference>
<dbReference type="FunFam" id="1.20.1720.10:FF:000013">
    <property type="entry name" value="Related to multidrug resistance proteins"/>
    <property type="match status" value="1"/>
</dbReference>
<dbReference type="GO" id="GO:0005886">
    <property type="term" value="C:plasma membrane"/>
    <property type="evidence" value="ECO:0007669"/>
    <property type="project" value="TreeGrafter"/>
</dbReference>
<feature type="compositionally biased region" description="Polar residues" evidence="7">
    <location>
        <begin position="13"/>
        <end position="40"/>
    </location>
</feature>
<dbReference type="GO" id="GO:0022857">
    <property type="term" value="F:transmembrane transporter activity"/>
    <property type="evidence" value="ECO:0007669"/>
    <property type="project" value="InterPro"/>
</dbReference>
<dbReference type="PANTHER" id="PTHR23501">
    <property type="entry name" value="MAJOR FACILITATOR SUPERFAMILY"/>
    <property type="match status" value="1"/>
</dbReference>
<proteinExistence type="inferred from homology"/>
<feature type="domain" description="Major facilitator superfamily (MFS) profile" evidence="9">
    <location>
        <begin position="100"/>
        <end position="580"/>
    </location>
</feature>
<dbReference type="STRING" id="94130.A0A2Z6R069"/>
<evidence type="ECO:0000256" key="5">
    <source>
        <dbReference type="ARBA" id="ARBA00022989"/>
    </source>
</evidence>
<reference evidence="10 11" key="1">
    <citation type="submission" date="2017-11" db="EMBL/GenBank/DDBJ databases">
        <title>The genome of Rhizophagus clarus HR1 reveals common genetic basis of auxotrophy among arbuscular mycorrhizal fungi.</title>
        <authorList>
            <person name="Kobayashi Y."/>
        </authorList>
    </citation>
    <scope>NUCLEOTIDE SEQUENCE [LARGE SCALE GENOMIC DNA]</scope>
    <source>
        <strain evidence="10 11">HR1</strain>
    </source>
</reference>
<dbReference type="Gene3D" id="1.20.1250.20">
    <property type="entry name" value="MFS general substrate transporter like domains"/>
    <property type="match status" value="2"/>
</dbReference>
<name>A0A2Z6R069_9GLOM</name>
<feature type="compositionally biased region" description="Basic and acidic residues" evidence="7">
    <location>
        <begin position="1"/>
        <end position="11"/>
    </location>
</feature>
<evidence type="ECO:0000313" key="11">
    <source>
        <dbReference type="Proteomes" id="UP000247702"/>
    </source>
</evidence>
<dbReference type="CDD" id="cd17502">
    <property type="entry name" value="MFS_Azr1_MDR_like"/>
    <property type="match status" value="1"/>
</dbReference>
<dbReference type="PANTHER" id="PTHR23501:SF191">
    <property type="entry name" value="VACUOLAR BASIC AMINO ACID TRANSPORTER 4"/>
    <property type="match status" value="1"/>
</dbReference>
<feature type="transmembrane region" description="Helical" evidence="8">
    <location>
        <begin position="97"/>
        <end position="122"/>
    </location>
</feature>
<feature type="transmembrane region" description="Helical" evidence="8">
    <location>
        <begin position="455"/>
        <end position="477"/>
    </location>
</feature>
<dbReference type="InterPro" id="IPR020846">
    <property type="entry name" value="MFS_dom"/>
</dbReference>
<evidence type="ECO:0000256" key="2">
    <source>
        <dbReference type="ARBA" id="ARBA00008335"/>
    </source>
</evidence>
<keyword evidence="3" id="KW-0813">Transport</keyword>
<comment type="caution">
    <text evidence="10">The sequence shown here is derived from an EMBL/GenBank/DDBJ whole genome shotgun (WGS) entry which is preliminary data.</text>
</comment>
<dbReference type="Pfam" id="PF07690">
    <property type="entry name" value="MFS_1"/>
    <property type="match status" value="1"/>
</dbReference>
<dbReference type="PROSITE" id="PS50850">
    <property type="entry name" value="MFS"/>
    <property type="match status" value="1"/>
</dbReference>
<feature type="transmembrane region" description="Helical" evidence="8">
    <location>
        <begin position="425"/>
        <end position="443"/>
    </location>
</feature>
<dbReference type="Proteomes" id="UP000247702">
    <property type="component" value="Unassembled WGS sequence"/>
</dbReference>
<dbReference type="SUPFAM" id="SSF103473">
    <property type="entry name" value="MFS general substrate transporter"/>
    <property type="match status" value="1"/>
</dbReference>